<feature type="compositionally biased region" description="Basic and acidic residues" evidence="1">
    <location>
        <begin position="476"/>
        <end position="510"/>
    </location>
</feature>
<sequence>MTELLSLGLDGAAWHKLDRMMADGKLPNLERMVEEGTRAPLETVLPPVTCPAWRCSTSGKNPGQVGVFWWLNLDRETGRLTSPTADSFDTADVWDYLSEEGRRCGVLNVPMTYPPSEVDGVMVSGFGAPFEVDLDAESMTYPPGLHDRLRREYDWRVGVDDVNAPGGVEEALDVIRSRFELLLETLETGELAYVHLTVFYINVLQHHFGDGPETERGWRLIDEYLGKLPDDLTTIVYSDHGHSHIERTFVINKYLIDNGYLSIESKASDGVTGGVYSLLKRAGISPRTAGALARRVLPEPLYERVVESGYPIPTFELANRVNWAESDAVALSQGPIYLNRDRLGDDAEGFRDELKAELEDVSVDGESPFESVAYAEDVYSGDHVDEAPDLMVVAAEQWEVYGGVTPSVVERQVTSWTSGNHPIGTLLVHGPDVAAGELPTRSILDVAPTVLRYLDSPVPTDMHGEAFEEPFTGGLPEREDRDPIGGGGGERDATADEELEKRLEDLGYLE</sequence>
<proteinExistence type="predicted"/>
<dbReference type="InterPro" id="IPR017850">
    <property type="entry name" value="Alkaline_phosphatase_core_sf"/>
</dbReference>
<dbReference type="AlphaFoldDB" id="A0ABD5R3L3"/>
<dbReference type="Pfam" id="PF01663">
    <property type="entry name" value="Phosphodiest"/>
    <property type="match status" value="1"/>
</dbReference>
<dbReference type="InterPro" id="IPR002591">
    <property type="entry name" value="Phosphodiest/P_Trfase"/>
</dbReference>
<dbReference type="Proteomes" id="UP001596118">
    <property type="component" value="Unassembled WGS sequence"/>
</dbReference>
<dbReference type="SUPFAM" id="SSF53649">
    <property type="entry name" value="Alkaline phosphatase-like"/>
    <property type="match status" value="1"/>
</dbReference>
<keyword evidence="3" id="KW-1185">Reference proteome</keyword>
<dbReference type="RefSeq" id="WP_256413266.1">
    <property type="nucleotide sequence ID" value="NZ_JANHDM010000020.1"/>
</dbReference>
<protein>
    <submittedName>
        <fullName evidence="2">Alkaline phosphatase family protein</fullName>
    </submittedName>
</protein>
<feature type="region of interest" description="Disordered" evidence="1">
    <location>
        <begin position="461"/>
        <end position="510"/>
    </location>
</feature>
<accession>A0ABD5R3L3</accession>
<name>A0ABD5R3L3_9EURY</name>
<evidence type="ECO:0000313" key="3">
    <source>
        <dbReference type="Proteomes" id="UP001596118"/>
    </source>
</evidence>
<evidence type="ECO:0000256" key="1">
    <source>
        <dbReference type="SAM" id="MobiDB-lite"/>
    </source>
</evidence>
<gene>
    <name evidence="2" type="ORF">ACFPM1_12240</name>
</gene>
<reference evidence="2 3" key="1">
    <citation type="journal article" date="2019" name="Int. J. Syst. Evol. Microbiol.">
        <title>The Global Catalogue of Microorganisms (GCM) 10K type strain sequencing project: providing services to taxonomists for standard genome sequencing and annotation.</title>
        <authorList>
            <consortium name="The Broad Institute Genomics Platform"/>
            <consortium name="The Broad Institute Genome Sequencing Center for Infectious Disease"/>
            <person name="Wu L."/>
            <person name="Ma J."/>
        </authorList>
    </citation>
    <scope>NUCLEOTIDE SEQUENCE [LARGE SCALE GENOMIC DNA]</scope>
    <source>
        <strain evidence="2 3">CGMCC 1.12124</strain>
    </source>
</reference>
<comment type="caution">
    <text evidence="2">The sequence shown here is derived from an EMBL/GenBank/DDBJ whole genome shotgun (WGS) entry which is preliminary data.</text>
</comment>
<dbReference type="Gene3D" id="3.40.720.10">
    <property type="entry name" value="Alkaline Phosphatase, subunit A"/>
    <property type="match status" value="1"/>
</dbReference>
<evidence type="ECO:0000313" key="2">
    <source>
        <dbReference type="EMBL" id="MFC5279519.1"/>
    </source>
</evidence>
<organism evidence="2 3">
    <name type="scientific">Halorubrum rubrum</name>
    <dbReference type="NCBI Taxonomy" id="1126240"/>
    <lineage>
        <taxon>Archaea</taxon>
        <taxon>Methanobacteriati</taxon>
        <taxon>Methanobacteriota</taxon>
        <taxon>Stenosarchaea group</taxon>
        <taxon>Halobacteria</taxon>
        <taxon>Halobacteriales</taxon>
        <taxon>Haloferacaceae</taxon>
        <taxon>Halorubrum</taxon>
    </lineage>
</organism>
<dbReference type="EMBL" id="JBHSKY010000013">
    <property type="protein sequence ID" value="MFC5279519.1"/>
    <property type="molecule type" value="Genomic_DNA"/>
</dbReference>